<dbReference type="GO" id="GO:0008168">
    <property type="term" value="F:methyltransferase activity"/>
    <property type="evidence" value="ECO:0007669"/>
    <property type="project" value="InterPro"/>
</dbReference>
<keyword evidence="2" id="KW-1185">Reference proteome</keyword>
<dbReference type="InterPro" id="IPR002903">
    <property type="entry name" value="RsmH"/>
</dbReference>
<accession>A0A9Q0SLW4</accession>
<dbReference type="EMBL" id="JAPFFM010000020">
    <property type="protein sequence ID" value="KAJ6681635.1"/>
    <property type="molecule type" value="Genomic_DNA"/>
</dbReference>
<reference evidence="1" key="2">
    <citation type="journal article" date="2023" name="Int. J. Mol. Sci.">
        <title>De Novo Assembly and Annotation of 11 Diverse Shrub Willow (Salix) Genomes Reveals Novel Gene Organization in Sex-Linked Regions.</title>
        <authorList>
            <person name="Hyden B."/>
            <person name="Feng K."/>
            <person name="Yates T.B."/>
            <person name="Jawdy S."/>
            <person name="Cereghino C."/>
            <person name="Smart L.B."/>
            <person name="Muchero W."/>
        </authorList>
    </citation>
    <scope>NUCLEOTIDE SEQUENCE</scope>
    <source>
        <tissue evidence="1">Shoot tip</tissue>
    </source>
</reference>
<dbReference type="AlphaFoldDB" id="A0A9Q0SLW4"/>
<comment type="caution">
    <text evidence="1">The sequence shown here is derived from an EMBL/GenBank/DDBJ whole genome shotgun (WGS) entry which is preliminary data.</text>
</comment>
<dbReference type="SUPFAM" id="SSF53335">
    <property type="entry name" value="S-adenosyl-L-methionine-dependent methyltransferases"/>
    <property type="match status" value="1"/>
</dbReference>
<evidence type="ECO:0000313" key="2">
    <source>
        <dbReference type="Proteomes" id="UP001151752"/>
    </source>
</evidence>
<gene>
    <name evidence="1" type="ORF">OIU74_020002</name>
</gene>
<evidence type="ECO:0000313" key="1">
    <source>
        <dbReference type="EMBL" id="KAJ6681635.1"/>
    </source>
</evidence>
<name>A0A9Q0SLW4_9ROSI</name>
<dbReference type="Proteomes" id="UP001151752">
    <property type="component" value="Chromosome 5"/>
</dbReference>
<dbReference type="Gene3D" id="3.40.50.150">
    <property type="entry name" value="Vaccinia Virus protein VP39"/>
    <property type="match status" value="1"/>
</dbReference>
<proteinExistence type="predicted"/>
<sequence>MSSPSDFQSNFSVRNAFTSSSMAPILSSLKEVLRRRDRPSAESKRHIKLLADDEVGLNPAPEYGEESSWRWHSEKDCSGSSTRWFAFCGELRGLIQGANSMEQKDSCVNDEPQYSWRSLFTPRFECLVPGGRLAVVSFHSLEDRIVKANISKNCEGNLQGDGDVGLKKEAGGKRFKKDEK</sequence>
<dbReference type="Pfam" id="PF01795">
    <property type="entry name" value="Methyltransf_5"/>
    <property type="match status" value="1"/>
</dbReference>
<organism evidence="1 2">
    <name type="scientific">Salix koriyanagi</name>
    <dbReference type="NCBI Taxonomy" id="2511006"/>
    <lineage>
        <taxon>Eukaryota</taxon>
        <taxon>Viridiplantae</taxon>
        <taxon>Streptophyta</taxon>
        <taxon>Embryophyta</taxon>
        <taxon>Tracheophyta</taxon>
        <taxon>Spermatophyta</taxon>
        <taxon>Magnoliopsida</taxon>
        <taxon>eudicotyledons</taxon>
        <taxon>Gunneridae</taxon>
        <taxon>Pentapetalae</taxon>
        <taxon>rosids</taxon>
        <taxon>fabids</taxon>
        <taxon>Malpighiales</taxon>
        <taxon>Salicaceae</taxon>
        <taxon>Saliceae</taxon>
        <taxon>Salix</taxon>
    </lineage>
</organism>
<evidence type="ECO:0008006" key="3">
    <source>
        <dbReference type="Google" id="ProtNLM"/>
    </source>
</evidence>
<reference evidence="1" key="1">
    <citation type="submission" date="2022-11" db="EMBL/GenBank/DDBJ databases">
        <authorList>
            <person name="Hyden B.L."/>
            <person name="Feng K."/>
            <person name="Yates T."/>
            <person name="Jawdy S."/>
            <person name="Smart L.B."/>
            <person name="Muchero W."/>
        </authorList>
    </citation>
    <scope>NUCLEOTIDE SEQUENCE</scope>
    <source>
        <tissue evidence="1">Shoot tip</tissue>
    </source>
</reference>
<protein>
    <recommendedName>
        <fullName evidence="3">MraW methylase family protein</fullName>
    </recommendedName>
</protein>
<dbReference type="InterPro" id="IPR029063">
    <property type="entry name" value="SAM-dependent_MTases_sf"/>
</dbReference>